<dbReference type="Proteomes" id="UP000197019">
    <property type="component" value="Chromosome"/>
</dbReference>
<dbReference type="KEGG" id="mpsy:CEK71_20735"/>
<name>A0A1Z4C487_9GAMM</name>
<dbReference type="OrthoDB" id="9255899at2"/>
<proteinExistence type="predicted"/>
<evidence type="ECO:0000313" key="1">
    <source>
        <dbReference type="EMBL" id="ASF48294.1"/>
    </source>
</evidence>
<gene>
    <name evidence="1" type="ORF">CEK71_20735</name>
</gene>
<protein>
    <submittedName>
        <fullName evidence="1">Uncharacterized protein</fullName>
    </submittedName>
</protein>
<dbReference type="AlphaFoldDB" id="A0A1Z4C487"/>
<evidence type="ECO:0000313" key="2">
    <source>
        <dbReference type="Proteomes" id="UP000197019"/>
    </source>
</evidence>
<dbReference type="RefSeq" id="WP_088621164.1">
    <property type="nucleotide sequence ID" value="NZ_CP022129.1"/>
</dbReference>
<sequence>MDLATRLSRLSPLLILALLLLPALCLAQQNLFNVPSADITEAGQFFFQQQFNIISANSGTSNTTLDYGLGRQLEIGLNLFNLDMQTTNGSYQNPHILLNFQKGHTFNQHYKIGFGSQSGLTPALHGHTTELPSFNYINNAVDLQEHGKYFLGGYFANQAYAGKNQFGFMAGAEYPLIHHKIHLMADFISGDNDLSVAVIGAAFHLSHHWQISLGAQLPAPTSHNDYGLVLEITKL</sequence>
<organism evidence="1 2">
    <name type="scientific">Methylovulum psychrotolerans</name>
    <dbReference type="NCBI Taxonomy" id="1704499"/>
    <lineage>
        <taxon>Bacteria</taxon>
        <taxon>Pseudomonadati</taxon>
        <taxon>Pseudomonadota</taxon>
        <taxon>Gammaproteobacteria</taxon>
        <taxon>Methylococcales</taxon>
        <taxon>Methylococcaceae</taxon>
        <taxon>Methylovulum</taxon>
    </lineage>
</organism>
<dbReference type="EMBL" id="CP022129">
    <property type="protein sequence ID" value="ASF48294.1"/>
    <property type="molecule type" value="Genomic_DNA"/>
</dbReference>
<accession>A0A1Z4C487</accession>
<reference evidence="1 2" key="1">
    <citation type="submission" date="2017-06" db="EMBL/GenBank/DDBJ databases">
        <title>Genome Sequencing of the methanotroph Methylovulum psychrotolerants str. HV10-M2 isolated from a high-altitude environment.</title>
        <authorList>
            <person name="Mateos-Rivera A."/>
        </authorList>
    </citation>
    <scope>NUCLEOTIDE SEQUENCE [LARGE SCALE GENOMIC DNA]</scope>
    <source>
        <strain evidence="1 2">HV10_M2</strain>
    </source>
</reference>
<keyword evidence="2" id="KW-1185">Reference proteome</keyword>